<organism evidence="2 3">
    <name type="scientific">Solanum verrucosum</name>
    <dbReference type="NCBI Taxonomy" id="315347"/>
    <lineage>
        <taxon>Eukaryota</taxon>
        <taxon>Viridiplantae</taxon>
        <taxon>Streptophyta</taxon>
        <taxon>Embryophyta</taxon>
        <taxon>Tracheophyta</taxon>
        <taxon>Spermatophyta</taxon>
        <taxon>Magnoliopsida</taxon>
        <taxon>eudicotyledons</taxon>
        <taxon>Gunneridae</taxon>
        <taxon>Pentapetalae</taxon>
        <taxon>asterids</taxon>
        <taxon>lamiids</taxon>
        <taxon>Solanales</taxon>
        <taxon>Solanaceae</taxon>
        <taxon>Solanoideae</taxon>
        <taxon>Solaneae</taxon>
        <taxon>Solanum</taxon>
    </lineage>
</organism>
<sequence length="285" mass="31507">MNHPPLRLMILRDNILNFRELEDKLLLECFYQGLSHENRIVADQLYSGCLIRQSYETATQLLDCVAKTSKETEKDQHFATLLIQLETMTKKIKDFEHQTSLPFSVLITELCRLAQVPRDMKKDVEVIPTSSTNMPMIEITVCGRDQGATEGVLTLKDSIAALRSDIDLLKSTDISMIFGTVEILDLPEMHSATIEDEVTIEETVDAVSEDKTDDEMLEVAEEVSYEGLTEIEEAMIDVAVQTSLVDTPLVDPSGVGIPSKVSPGTNAQAPSTTPGTNAPTDSETE</sequence>
<dbReference type="Proteomes" id="UP001234989">
    <property type="component" value="Chromosome 1"/>
</dbReference>
<evidence type="ECO:0000313" key="3">
    <source>
        <dbReference type="Proteomes" id="UP001234989"/>
    </source>
</evidence>
<dbReference type="EMBL" id="CP133612">
    <property type="protein sequence ID" value="WMV08901.1"/>
    <property type="molecule type" value="Genomic_DNA"/>
</dbReference>
<feature type="region of interest" description="Disordered" evidence="1">
    <location>
        <begin position="251"/>
        <end position="285"/>
    </location>
</feature>
<accession>A0AAF0T895</accession>
<gene>
    <name evidence="2" type="ORF">MTR67_002286</name>
</gene>
<evidence type="ECO:0000313" key="2">
    <source>
        <dbReference type="EMBL" id="WMV08901.1"/>
    </source>
</evidence>
<dbReference type="AlphaFoldDB" id="A0AAF0T895"/>
<proteinExistence type="predicted"/>
<reference evidence="2" key="1">
    <citation type="submission" date="2023-08" db="EMBL/GenBank/DDBJ databases">
        <title>A de novo genome assembly of Solanum verrucosum Schlechtendal, a Mexican diploid species geographically isolated from the other diploid A-genome species in potato relatives.</title>
        <authorList>
            <person name="Hosaka K."/>
        </authorList>
    </citation>
    <scope>NUCLEOTIDE SEQUENCE</scope>
    <source>
        <tissue evidence="2">Young leaves</tissue>
    </source>
</reference>
<evidence type="ECO:0000256" key="1">
    <source>
        <dbReference type="SAM" id="MobiDB-lite"/>
    </source>
</evidence>
<feature type="compositionally biased region" description="Polar residues" evidence="1">
    <location>
        <begin position="262"/>
        <end position="285"/>
    </location>
</feature>
<evidence type="ECO:0008006" key="4">
    <source>
        <dbReference type="Google" id="ProtNLM"/>
    </source>
</evidence>
<name>A0AAF0T895_SOLVR</name>
<protein>
    <recommendedName>
        <fullName evidence="4">Polyprotein protein</fullName>
    </recommendedName>
</protein>
<keyword evidence="3" id="KW-1185">Reference proteome</keyword>